<evidence type="ECO:0000256" key="1">
    <source>
        <dbReference type="ARBA" id="ARBA00004613"/>
    </source>
</evidence>
<dbReference type="PRINTS" id="PR00723">
    <property type="entry name" value="SUBTILISIN"/>
</dbReference>
<dbReference type="Gene3D" id="3.40.50.200">
    <property type="entry name" value="Peptidase S8/S53 domain"/>
    <property type="match status" value="1"/>
</dbReference>
<dbReference type="OrthoDB" id="10256524at2759"/>
<feature type="chain" id="PRO_5026769379" evidence="10">
    <location>
        <begin position="24"/>
        <end position="777"/>
    </location>
</feature>
<dbReference type="AlphaFoldDB" id="A0A6J1C938"/>
<comment type="subcellular location">
    <subcellularLocation>
        <location evidence="1">Secreted</location>
    </subcellularLocation>
</comment>
<evidence type="ECO:0000313" key="14">
    <source>
        <dbReference type="Proteomes" id="UP000504603"/>
    </source>
</evidence>
<dbReference type="GO" id="GO:0006508">
    <property type="term" value="P:proteolysis"/>
    <property type="evidence" value="ECO:0007669"/>
    <property type="project" value="UniProtKB-KW"/>
</dbReference>
<name>A0A6J1C938_MOMCH</name>
<dbReference type="InterPro" id="IPR010259">
    <property type="entry name" value="S8pro/Inhibitor_I9"/>
</dbReference>
<feature type="signal peptide" evidence="10">
    <location>
        <begin position="1"/>
        <end position="23"/>
    </location>
</feature>
<evidence type="ECO:0000259" key="11">
    <source>
        <dbReference type="Pfam" id="PF00082"/>
    </source>
</evidence>
<keyword evidence="7 9" id="KW-0720">Serine protease</keyword>
<keyword evidence="5 10" id="KW-0732">Signal</keyword>
<dbReference type="InterPro" id="IPR034197">
    <property type="entry name" value="Peptidases_S8_3"/>
</dbReference>
<dbReference type="InterPro" id="IPR045051">
    <property type="entry name" value="SBT"/>
</dbReference>
<dbReference type="InterPro" id="IPR036852">
    <property type="entry name" value="Peptidase_S8/S53_dom_sf"/>
</dbReference>
<dbReference type="InterPro" id="IPR022398">
    <property type="entry name" value="Peptidase_S8_His-AS"/>
</dbReference>
<evidence type="ECO:0000256" key="3">
    <source>
        <dbReference type="ARBA" id="ARBA00022525"/>
    </source>
</evidence>
<evidence type="ECO:0000256" key="9">
    <source>
        <dbReference type="PROSITE-ProRule" id="PRU01240"/>
    </source>
</evidence>
<sequence length="777" mass="82872">MQRIIYFSVFLFASVIFLVSVHGKTAAEAGNNGVYIVYMGTASASRTDFLRLLSSVNRRNRNAVVHTYKHGFSGFAARLSEKETQEMRQTPGVVSVFPDPLLKLHTTHSWDFLVSQTSVKIDANPTKSDPPASSSQPYDSIIGILDTGIWPESESFNDNGMGPIPLRWKGTCMVGNDFTSSNCNTKLIGARFYESSDSDEIRFHSPRDEAGHGTHVASTAAGSAAANASYYGLAAGTAKGGSPGSRIAMYRVCGTDGCRGSAIMAAFDDAIADGVDVLSLSLGSPYYFRQETKDDPIAIGAFHAVEKGIVVVCSAGNDGPTSGSVVNDAPWILTVAASTIDRDFESDVVLGNNKVIKGEGINFSALKKTPEYPLIQGKSAKKADASEDSARICSEDSMDEALVKGKIVICESSVEGGGSDWQNQIETVKGLEGIGMVLIDDRAKLVAEKFDGSNITAISKKDSAEVLSYANSSRNPTATILPTVTVINYKPAPAVAYFSSRGPNPAILNIIKPDISAPGVNILAAWLGNDSNSTPQGKKPPLFNVISGTSMSCPHVSGVVGLLRSKNPSWSPSAIKSAIMTTAIQTNNLGSPMTLDTGSVATPYDYGAGEISTTGALQPGLVYETDITDYLNYLCSRGYNLSIIKSISKTVPDGFDCPKKPTADYISNMNYPTIAVSELKGKESKKISRTVTNVGGNGETVYTVSVDAAGELDVRVIPEKLEFTKNNQKQSYQVVFTSTVGTLKKDVFGSITWTNGKYRVRSPFVVTSKSSELEDYV</sequence>
<evidence type="ECO:0000256" key="2">
    <source>
        <dbReference type="ARBA" id="ARBA00011073"/>
    </source>
</evidence>
<dbReference type="Pfam" id="PF17766">
    <property type="entry name" value="fn3_6"/>
    <property type="match status" value="1"/>
</dbReference>
<dbReference type="GO" id="GO:0005576">
    <property type="term" value="C:extracellular region"/>
    <property type="evidence" value="ECO:0007669"/>
    <property type="project" value="UniProtKB-SubCell"/>
</dbReference>
<dbReference type="CDD" id="cd02120">
    <property type="entry name" value="PA_subtilisin_like"/>
    <property type="match status" value="1"/>
</dbReference>
<keyword evidence="4 9" id="KW-0645">Protease</keyword>
<dbReference type="InterPro" id="IPR041469">
    <property type="entry name" value="Subtilisin-like_FN3"/>
</dbReference>
<dbReference type="InterPro" id="IPR023828">
    <property type="entry name" value="Peptidase_S8_Ser-AS"/>
</dbReference>
<keyword evidence="6 9" id="KW-0378">Hydrolase</keyword>
<organism evidence="14 15">
    <name type="scientific">Momordica charantia</name>
    <name type="common">Bitter gourd</name>
    <name type="synonym">Balsam pear</name>
    <dbReference type="NCBI Taxonomy" id="3673"/>
    <lineage>
        <taxon>Eukaryota</taxon>
        <taxon>Viridiplantae</taxon>
        <taxon>Streptophyta</taxon>
        <taxon>Embryophyta</taxon>
        <taxon>Tracheophyta</taxon>
        <taxon>Spermatophyta</taxon>
        <taxon>Magnoliopsida</taxon>
        <taxon>eudicotyledons</taxon>
        <taxon>Gunneridae</taxon>
        <taxon>Pentapetalae</taxon>
        <taxon>rosids</taxon>
        <taxon>fabids</taxon>
        <taxon>Cucurbitales</taxon>
        <taxon>Cucurbitaceae</taxon>
        <taxon>Momordiceae</taxon>
        <taxon>Momordica</taxon>
    </lineage>
</organism>
<dbReference type="GO" id="GO:0004252">
    <property type="term" value="F:serine-type endopeptidase activity"/>
    <property type="evidence" value="ECO:0007669"/>
    <property type="project" value="UniProtKB-UniRule"/>
</dbReference>
<dbReference type="GO" id="GO:0009609">
    <property type="term" value="P:response to symbiotic bacterium"/>
    <property type="evidence" value="ECO:0007669"/>
    <property type="project" value="UniProtKB-ARBA"/>
</dbReference>
<protein>
    <submittedName>
        <fullName evidence="15">CO(2)-response secreted protease</fullName>
    </submittedName>
</protein>
<dbReference type="PANTHER" id="PTHR10795">
    <property type="entry name" value="PROPROTEIN CONVERTASE SUBTILISIN/KEXIN"/>
    <property type="match status" value="1"/>
</dbReference>
<dbReference type="InterPro" id="IPR037045">
    <property type="entry name" value="S8pro/Inhibitor_I9_sf"/>
</dbReference>
<feature type="domain" description="Inhibitor I9" evidence="12">
    <location>
        <begin position="34"/>
        <end position="105"/>
    </location>
</feature>
<dbReference type="FunFam" id="3.40.50.200:FF:000006">
    <property type="entry name" value="Subtilisin-like protease SBT1.5"/>
    <property type="match status" value="1"/>
</dbReference>
<evidence type="ECO:0000259" key="13">
    <source>
        <dbReference type="Pfam" id="PF17766"/>
    </source>
</evidence>
<dbReference type="PROSITE" id="PS00138">
    <property type="entry name" value="SUBTILASE_SER"/>
    <property type="match status" value="1"/>
</dbReference>
<dbReference type="Pfam" id="PF00082">
    <property type="entry name" value="Peptidase_S8"/>
    <property type="match status" value="1"/>
</dbReference>
<accession>A0A6J1C938</accession>
<dbReference type="KEGG" id="mcha:111009346"/>
<feature type="active site" description="Charge relay system" evidence="8 9">
    <location>
        <position position="550"/>
    </location>
</feature>
<dbReference type="InterPro" id="IPR000209">
    <property type="entry name" value="Peptidase_S8/S53_dom"/>
</dbReference>
<evidence type="ECO:0000313" key="15">
    <source>
        <dbReference type="RefSeq" id="XP_022138094.1"/>
    </source>
</evidence>
<dbReference type="Gene3D" id="3.50.30.30">
    <property type="match status" value="1"/>
</dbReference>
<reference evidence="15" key="1">
    <citation type="submission" date="2025-08" db="UniProtKB">
        <authorList>
            <consortium name="RefSeq"/>
        </authorList>
    </citation>
    <scope>IDENTIFICATION</scope>
    <source>
        <strain evidence="15">OHB3-1</strain>
    </source>
</reference>
<feature type="domain" description="Peptidase S8/S53" evidence="11">
    <location>
        <begin position="141"/>
        <end position="587"/>
    </location>
</feature>
<dbReference type="Proteomes" id="UP000504603">
    <property type="component" value="Unplaced"/>
</dbReference>
<dbReference type="GeneID" id="111009346"/>
<keyword evidence="14" id="KW-1185">Reference proteome</keyword>
<evidence type="ECO:0000256" key="10">
    <source>
        <dbReference type="SAM" id="SignalP"/>
    </source>
</evidence>
<evidence type="ECO:0000256" key="6">
    <source>
        <dbReference type="ARBA" id="ARBA00022801"/>
    </source>
</evidence>
<dbReference type="SUPFAM" id="SSF52743">
    <property type="entry name" value="Subtilisin-like"/>
    <property type="match status" value="1"/>
</dbReference>
<dbReference type="Pfam" id="PF05922">
    <property type="entry name" value="Inhibitor_I9"/>
    <property type="match status" value="1"/>
</dbReference>
<proteinExistence type="inferred from homology"/>
<dbReference type="CDD" id="cd04852">
    <property type="entry name" value="Peptidases_S8_3"/>
    <property type="match status" value="1"/>
</dbReference>
<dbReference type="Gene3D" id="3.30.70.80">
    <property type="entry name" value="Peptidase S8 propeptide/proteinase inhibitor I9"/>
    <property type="match status" value="1"/>
</dbReference>
<feature type="active site" description="Charge relay system" evidence="8 9">
    <location>
        <position position="146"/>
    </location>
</feature>
<evidence type="ECO:0000256" key="8">
    <source>
        <dbReference type="PIRSR" id="PIRSR615500-1"/>
    </source>
</evidence>
<evidence type="ECO:0000259" key="12">
    <source>
        <dbReference type="Pfam" id="PF05922"/>
    </source>
</evidence>
<evidence type="ECO:0000256" key="7">
    <source>
        <dbReference type="ARBA" id="ARBA00022825"/>
    </source>
</evidence>
<feature type="active site" description="Charge relay system" evidence="8 9">
    <location>
        <position position="212"/>
    </location>
</feature>
<keyword evidence="3" id="KW-0964">Secreted</keyword>
<dbReference type="InterPro" id="IPR015500">
    <property type="entry name" value="Peptidase_S8_subtilisin-rel"/>
</dbReference>
<gene>
    <name evidence="15" type="primary">LOC111009346</name>
</gene>
<comment type="similarity">
    <text evidence="2 9">Belongs to the peptidase S8 family.</text>
</comment>
<evidence type="ECO:0000256" key="4">
    <source>
        <dbReference type="ARBA" id="ARBA00022670"/>
    </source>
</evidence>
<feature type="domain" description="Subtilisin-like protease fibronectin type-III" evidence="13">
    <location>
        <begin position="668"/>
        <end position="766"/>
    </location>
</feature>
<dbReference type="Gene3D" id="2.60.40.2310">
    <property type="match status" value="1"/>
</dbReference>
<dbReference type="PROSITE" id="PS00137">
    <property type="entry name" value="SUBTILASE_HIS"/>
    <property type="match status" value="1"/>
</dbReference>
<dbReference type="PROSITE" id="PS51892">
    <property type="entry name" value="SUBTILASE"/>
    <property type="match status" value="1"/>
</dbReference>
<dbReference type="RefSeq" id="XP_022138094.1">
    <property type="nucleotide sequence ID" value="XM_022282402.1"/>
</dbReference>
<evidence type="ECO:0000256" key="5">
    <source>
        <dbReference type="ARBA" id="ARBA00022729"/>
    </source>
</evidence>